<accession>A0A1X6MQF0</accession>
<keyword evidence="9 14" id="KW-0560">Oxidoreductase</keyword>
<evidence type="ECO:0000256" key="6">
    <source>
        <dbReference type="ARBA" id="ARBA00022692"/>
    </source>
</evidence>
<evidence type="ECO:0000313" key="16">
    <source>
        <dbReference type="EMBL" id="OSX58611.1"/>
    </source>
</evidence>
<gene>
    <name evidence="16" type="ORF">POSPLADRAFT_1152735</name>
</gene>
<keyword evidence="6" id="KW-0812">Transmembrane</keyword>
<feature type="chain" id="PRO_5010862827" description="Cytochrome P450" evidence="15">
    <location>
        <begin position="25"/>
        <end position="514"/>
    </location>
</feature>
<feature type="signal peptide" evidence="15">
    <location>
        <begin position="1"/>
        <end position="24"/>
    </location>
</feature>
<dbReference type="InterPro" id="IPR036396">
    <property type="entry name" value="Cyt_P450_sf"/>
</dbReference>
<evidence type="ECO:0000256" key="2">
    <source>
        <dbReference type="ARBA" id="ARBA00004167"/>
    </source>
</evidence>
<evidence type="ECO:0008006" key="18">
    <source>
        <dbReference type="Google" id="ProtNLM"/>
    </source>
</evidence>
<comment type="pathway">
    <text evidence="3">Secondary metabolite biosynthesis.</text>
</comment>
<dbReference type="EMBL" id="KZ110604">
    <property type="protein sequence ID" value="OSX58611.1"/>
    <property type="molecule type" value="Genomic_DNA"/>
</dbReference>
<keyword evidence="5 13" id="KW-0349">Heme</keyword>
<evidence type="ECO:0000256" key="15">
    <source>
        <dbReference type="SAM" id="SignalP"/>
    </source>
</evidence>
<evidence type="ECO:0000256" key="4">
    <source>
        <dbReference type="ARBA" id="ARBA00010617"/>
    </source>
</evidence>
<reference evidence="16 17" key="1">
    <citation type="submission" date="2017-04" db="EMBL/GenBank/DDBJ databases">
        <title>Genome Sequence of the Model Brown-Rot Fungus Postia placenta SB12.</title>
        <authorList>
            <consortium name="DOE Joint Genome Institute"/>
            <person name="Gaskell J."/>
            <person name="Kersten P."/>
            <person name="Larrondo L.F."/>
            <person name="Canessa P."/>
            <person name="Martinez D."/>
            <person name="Hibbett D."/>
            <person name="Schmoll M."/>
            <person name="Kubicek C.P."/>
            <person name="Martinez A.T."/>
            <person name="Yadav J."/>
            <person name="Master E."/>
            <person name="Magnuson J.K."/>
            <person name="James T."/>
            <person name="Yaver D."/>
            <person name="Berka R."/>
            <person name="Labutti K."/>
            <person name="Lipzen A."/>
            <person name="Aerts A."/>
            <person name="Barry K."/>
            <person name="Henrissat B."/>
            <person name="Blanchette R."/>
            <person name="Grigoriev I."/>
            <person name="Cullen D."/>
        </authorList>
    </citation>
    <scope>NUCLEOTIDE SEQUENCE [LARGE SCALE GENOMIC DNA]</scope>
    <source>
        <strain evidence="16 17">MAD-698-R-SB12</strain>
    </source>
</reference>
<dbReference type="PRINTS" id="PR00463">
    <property type="entry name" value="EP450I"/>
</dbReference>
<keyword evidence="8" id="KW-1133">Transmembrane helix</keyword>
<organism evidence="16 17">
    <name type="scientific">Postia placenta MAD-698-R-SB12</name>
    <dbReference type="NCBI Taxonomy" id="670580"/>
    <lineage>
        <taxon>Eukaryota</taxon>
        <taxon>Fungi</taxon>
        <taxon>Dikarya</taxon>
        <taxon>Basidiomycota</taxon>
        <taxon>Agaricomycotina</taxon>
        <taxon>Agaricomycetes</taxon>
        <taxon>Polyporales</taxon>
        <taxon>Adustoporiaceae</taxon>
        <taxon>Rhodonia</taxon>
    </lineage>
</organism>
<keyword evidence="7 13" id="KW-0479">Metal-binding</keyword>
<dbReference type="InterPro" id="IPR017972">
    <property type="entry name" value="Cyt_P450_CS"/>
</dbReference>
<dbReference type="CDD" id="cd11065">
    <property type="entry name" value="CYP64-like"/>
    <property type="match status" value="1"/>
</dbReference>
<dbReference type="GO" id="GO:0016705">
    <property type="term" value="F:oxidoreductase activity, acting on paired donors, with incorporation or reduction of molecular oxygen"/>
    <property type="evidence" value="ECO:0007669"/>
    <property type="project" value="InterPro"/>
</dbReference>
<evidence type="ECO:0000256" key="9">
    <source>
        <dbReference type="ARBA" id="ARBA00023002"/>
    </source>
</evidence>
<dbReference type="Gene3D" id="1.10.630.10">
    <property type="entry name" value="Cytochrome P450"/>
    <property type="match status" value="1"/>
</dbReference>
<evidence type="ECO:0000256" key="5">
    <source>
        <dbReference type="ARBA" id="ARBA00022617"/>
    </source>
</evidence>
<dbReference type="AlphaFoldDB" id="A0A1X6MQF0"/>
<evidence type="ECO:0000313" key="17">
    <source>
        <dbReference type="Proteomes" id="UP000194127"/>
    </source>
</evidence>
<dbReference type="GO" id="GO:0005506">
    <property type="term" value="F:iron ion binding"/>
    <property type="evidence" value="ECO:0007669"/>
    <property type="project" value="InterPro"/>
</dbReference>
<dbReference type="STRING" id="670580.A0A1X6MQF0"/>
<dbReference type="InterPro" id="IPR050364">
    <property type="entry name" value="Cytochrome_P450_fung"/>
</dbReference>
<evidence type="ECO:0000256" key="3">
    <source>
        <dbReference type="ARBA" id="ARBA00005179"/>
    </source>
</evidence>
<dbReference type="GO" id="GO:0020037">
    <property type="term" value="F:heme binding"/>
    <property type="evidence" value="ECO:0007669"/>
    <property type="project" value="InterPro"/>
</dbReference>
<evidence type="ECO:0000256" key="13">
    <source>
        <dbReference type="PIRSR" id="PIRSR602401-1"/>
    </source>
</evidence>
<keyword evidence="11 14" id="KW-0503">Monooxygenase</keyword>
<dbReference type="Proteomes" id="UP000194127">
    <property type="component" value="Unassembled WGS sequence"/>
</dbReference>
<dbReference type="PANTHER" id="PTHR46300:SF7">
    <property type="entry name" value="P450, PUTATIVE (EUROFUNG)-RELATED"/>
    <property type="match status" value="1"/>
</dbReference>
<dbReference type="OrthoDB" id="2789670at2759"/>
<evidence type="ECO:0000256" key="7">
    <source>
        <dbReference type="ARBA" id="ARBA00022723"/>
    </source>
</evidence>
<evidence type="ECO:0000256" key="14">
    <source>
        <dbReference type="RuleBase" id="RU000461"/>
    </source>
</evidence>
<dbReference type="GO" id="GO:0004497">
    <property type="term" value="F:monooxygenase activity"/>
    <property type="evidence" value="ECO:0007669"/>
    <property type="project" value="UniProtKB-KW"/>
</dbReference>
<evidence type="ECO:0000256" key="8">
    <source>
        <dbReference type="ARBA" id="ARBA00022989"/>
    </source>
</evidence>
<evidence type="ECO:0000256" key="11">
    <source>
        <dbReference type="ARBA" id="ARBA00023033"/>
    </source>
</evidence>
<dbReference type="PANTHER" id="PTHR46300">
    <property type="entry name" value="P450, PUTATIVE (EUROFUNG)-RELATED-RELATED"/>
    <property type="match status" value="1"/>
</dbReference>
<feature type="binding site" description="axial binding residue" evidence="13">
    <location>
        <position position="441"/>
    </location>
    <ligand>
        <name>heme</name>
        <dbReference type="ChEBI" id="CHEBI:30413"/>
    </ligand>
    <ligandPart>
        <name>Fe</name>
        <dbReference type="ChEBI" id="CHEBI:18248"/>
    </ligandPart>
</feature>
<dbReference type="Pfam" id="PF00067">
    <property type="entry name" value="p450"/>
    <property type="match status" value="1"/>
</dbReference>
<dbReference type="PROSITE" id="PS00086">
    <property type="entry name" value="CYTOCHROME_P450"/>
    <property type="match status" value="1"/>
</dbReference>
<keyword evidence="15" id="KW-0732">Signal</keyword>
<name>A0A1X6MQF0_9APHY</name>
<evidence type="ECO:0000256" key="1">
    <source>
        <dbReference type="ARBA" id="ARBA00001971"/>
    </source>
</evidence>
<evidence type="ECO:0000256" key="10">
    <source>
        <dbReference type="ARBA" id="ARBA00023004"/>
    </source>
</evidence>
<comment type="cofactor">
    <cofactor evidence="1 13">
        <name>heme</name>
        <dbReference type="ChEBI" id="CHEBI:30413"/>
    </cofactor>
</comment>
<keyword evidence="12" id="KW-0472">Membrane</keyword>
<dbReference type="InterPro" id="IPR001128">
    <property type="entry name" value="Cyt_P450"/>
</dbReference>
<comment type="similarity">
    <text evidence="4 14">Belongs to the cytochrome P450 family.</text>
</comment>
<keyword evidence="10 13" id="KW-0408">Iron</keyword>
<comment type="subcellular location">
    <subcellularLocation>
        <location evidence="2">Membrane</location>
        <topology evidence="2">Single-pass membrane protein</topology>
    </subcellularLocation>
</comment>
<evidence type="ECO:0000256" key="12">
    <source>
        <dbReference type="ARBA" id="ARBA00023136"/>
    </source>
</evidence>
<dbReference type="RefSeq" id="XP_024335405.1">
    <property type="nucleotide sequence ID" value="XM_024486683.1"/>
</dbReference>
<protein>
    <recommendedName>
        <fullName evidence="18">Cytochrome P450</fullName>
    </recommendedName>
</protein>
<keyword evidence="17" id="KW-1185">Reference proteome</keyword>
<dbReference type="GeneID" id="36331632"/>
<dbReference type="InterPro" id="IPR002401">
    <property type="entry name" value="Cyt_P450_E_grp-I"/>
</dbReference>
<dbReference type="GO" id="GO:0016020">
    <property type="term" value="C:membrane"/>
    <property type="evidence" value="ECO:0007669"/>
    <property type="project" value="UniProtKB-SubCell"/>
</dbReference>
<sequence>MFCTQSSSVVLLLALLISWGVYHGFKHRSAPLPPGPRPLPFVGNALQMPRHNIAQSLASLSEEYGDVIYMHVFGIKFIILNCAEAVLELLDHRGALYSERPHSVMAMDMIEKKHAVLFHQYDENLKKHRRLLRNAVDAKRSEDYWQMQYAESHKLMAAFLTSPDDFIAHLRRSAGAFTLRLAYGYEVQGGPGEDAFVNLAEELARVTGVASEPGRWLVDAFPWLRHVPAWFPGAGFRRWADHARRIIDDFATQPYLSSKEAALQGISSFASETTEFVEAETGRPLTRDEDEFLKWTSASIYSVGGTDTAVAVNSAFLLLMALYPAAQRKAQDEIETIVGKDRLAVMEDRPRLPYIEALMKEVHRFIPITPLVPHSTRVDDEYRGYRIPKGSWVIANTWAVMRDPRLFPEPEVFWPERYLAEGNRCTEDPRDYAFGYGRRRCPGVHVAESSFFIFVTHFLAVFTVSNPVDERGQKLTSPGPSTDAHISHPRPFRCTIKPRNQALTELIVQLKSFS</sequence>
<dbReference type="SUPFAM" id="SSF48264">
    <property type="entry name" value="Cytochrome P450"/>
    <property type="match status" value="1"/>
</dbReference>
<proteinExistence type="inferred from homology"/>